<evidence type="ECO:0000313" key="2">
    <source>
        <dbReference type="EMBL" id="NAW33222.1"/>
    </source>
</evidence>
<feature type="compositionally biased region" description="Polar residues" evidence="1">
    <location>
        <begin position="104"/>
        <end position="115"/>
    </location>
</feature>
<protein>
    <submittedName>
        <fullName evidence="2">Uncharacterized protein</fullName>
    </submittedName>
</protein>
<keyword evidence="3" id="KW-1185">Reference proteome</keyword>
<gene>
    <name evidence="2" type="ORF">GRB96_02135</name>
</gene>
<organism evidence="2 3">
    <name type="scientific">Halomonas alimentaria</name>
    <dbReference type="NCBI Taxonomy" id="147248"/>
    <lineage>
        <taxon>Bacteria</taxon>
        <taxon>Pseudomonadati</taxon>
        <taxon>Pseudomonadota</taxon>
        <taxon>Gammaproteobacteria</taxon>
        <taxon>Oceanospirillales</taxon>
        <taxon>Halomonadaceae</taxon>
        <taxon>Halomonas</taxon>
    </lineage>
</organism>
<feature type="region of interest" description="Disordered" evidence="1">
    <location>
        <begin position="101"/>
        <end position="145"/>
    </location>
</feature>
<comment type="caution">
    <text evidence="2">The sequence shown here is derived from an EMBL/GenBank/DDBJ whole genome shotgun (WGS) entry which is preliminary data.</text>
</comment>
<dbReference type="Proteomes" id="UP000487929">
    <property type="component" value="Unassembled WGS sequence"/>
</dbReference>
<dbReference type="EMBL" id="WUTT01000001">
    <property type="protein sequence ID" value="NAW33222.1"/>
    <property type="molecule type" value="Genomic_DNA"/>
</dbReference>
<reference evidence="2 3" key="1">
    <citation type="submission" date="2019-12" db="EMBL/GenBank/DDBJ databases">
        <title>Draft genome sequencing of Halomonas alimentaria DSM 15356.</title>
        <authorList>
            <person name="Pandiyan K."/>
            <person name="Kushwaha P."/>
            <person name="Gowdham M."/>
            <person name="Chakdar H."/>
            <person name="Singh A."/>
            <person name="Kumar M."/>
            <person name="Saxena A.K."/>
        </authorList>
    </citation>
    <scope>NUCLEOTIDE SEQUENCE [LARGE SCALE GENOMIC DNA]</scope>
    <source>
        <strain evidence="2 3">DSM 15356</strain>
    </source>
</reference>
<sequence length="199" mass="21836">MALDRRTVLAAIAAETADRAGPMPVWLVEVAANAKTKAERDFVATELISLRQAQLIDCHRQNGASGVSLTEAGRAELRELNQSKRQPSAFHGEPISAPSYLHFDTSSLHSDTGSPQSPPMPDALGERQVKAAPPPDSGPLPDLERLDPDLQPRLYALMMQLGQVLVEDLALATEARDLRRAKRLDDLARRVLRHTRRPS</sequence>
<dbReference type="RefSeq" id="WP_161430233.1">
    <property type="nucleotide sequence ID" value="NZ_WUTT01000001.1"/>
</dbReference>
<accession>A0A7X4W2J7</accession>
<evidence type="ECO:0000256" key="1">
    <source>
        <dbReference type="SAM" id="MobiDB-lite"/>
    </source>
</evidence>
<proteinExistence type="predicted"/>
<evidence type="ECO:0000313" key="3">
    <source>
        <dbReference type="Proteomes" id="UP000487929"/>
    </source>
</evidence>
<dbReference type="AlphaFoldDB" id="A0A7X4W2J7"/>
<name>A0A7X4W2J7_9GAMM</name>